<comment type="caution">
    <text evidence="1">The sequence shown here is derived from an EMBL/GenBank/DDBJ whole genome shotgun (WGS) entry which is preliminary data.</text>
</comment>
<dbReference type="PANTHER" id="PTHR10622">
    <property type="entry name" value="HET DOMAIN-CONTAINING PROTEIN"/>
    <property type="match status" value="1"/>
</dbReference>
<evidence type="ECO:0000313" key="2">
    <source>
        <dbReference type="Proteomes" id="UP001498398"/>
    </source>
</evidence>
<reference evidence="1 2" key="1">
    <citation type="submission" date="2024-01" db="EMBL/GenBank/DDBJ databases">
        <title>A draft genome for the cacao thread blight pathogen Marasmiellus scandens.</title>
        <authorList>
            <person name="Baruah I.K."/>
            <person name="Leung J."/>
            <person name="Bukari Y."/>
            <person name="Amoako-Attah I."/>
            <person name="Meinhardt L.W."/>
            <person name="Bailey B.A."/>
            <person name="Cohen S.P."/>
        </authorList>
    </citation>
    <scope>NUCLEOTIDE SEQUENCE [LARGE SCALE GENOMIC DNA]</scope>
    <source>
        <strain evidence="1 2">GH-19</strain>
    </source>
</reference>
<protein>
    <submittedName>
        <fullName evidence="1">Uncharacterized protein</fullName>
    </submittedName>
</protein>
<name>A0ABR1IS04_9AGAR</name>
<dbReference type="Proteomes" id="UP001498398">
    <property type="component" value="Unassembled WGS sequence"/>
</dbReference>
<accession>A0ABR1IS04</accession>
<dbReference type="EMBL" id="JBANRG010000072">
    <property type="protein sequence ID" value="KAK7439584.1"/>
    <property type="molecule type" value="Genomic_DNA"/>
</dbReference>
<dbReference type="PANTHER" id="PTHR10622:SF10">
    <property type="entry name" value="HET DOMAIN-CONTAINING PROTEIN"/>
    <property type="match status" value="1"/>
</dbReference>
<keyword evidence="2" id="KW-1185">Reference proteome</keyword>
<sequence length="91" mass="10517">MIMRLLRTSTSKPTLELFGSTKPPYAILSHTWDKDEILFQDLMDDTRRNTKKSRGSAGWQKLEASRRSAYERGFEYIWNEDSNTSGTILVA</sequence>
<gene>
    <name evidence="1" type="ORF">VKT23_017511</name>
</gene>
<proteinExistence type="predicted"/>
<organism evidence="1 2">
    <name type="scientific">Marasmiellus scandens</name>
    <dbReference type="NCBI Taxonomy" id="2682957"/>
    <lineage>
        <taxon>Eukaryota</taxon>
        <taxon>Fungi</taxon>
        <taxon>Dikarya</taxon>
        <taxon>Basidiomycota</taxon>
        <taxon>Agaricomycotina</taxon>
        <taxon>Agaricomycetes</taxon>
        <taxon>Agaricomycetidae</taxon>
        <taxon>Agaricales</taxon>
        <taxon>Marasmiineae</taxon>
        <taxon>Omphalotaceae</taxon>
        <taxon>Marasmiellus</taxon>
    </lineage>
</organism>
<evidence type="ECO:0000313" key="1">
    <source>
        <dbReference type="EMBL" id="KAK7439584.1"/>
    </source>
</evidence>